<dbReference type="PANTHER" id="PTHR30160:SF21">
    <property type="entry name" value="LIPOPOLYSACCHARIDE CORE HEPTOSYLTRANSFERASE OPSX"/>
    <property type="match status" value="1"/>
</dbReference>
<dbReference type="GO" id="GO:0009244">
    <property type="term" value="P:lipopolysaccharide core region biosynthetic process"/>
    <property type="evidence" value="ECO:0007669"/>
    <property type="project" value="TreeGrafter"/>
</dbReference>
<dbReference type="FunFam" id="3.40.50.2000:FF:000164">
    <property type="entry name" value="Lipopolysaccharide heptosyltransferase I"/>
    <property type="match status" value="1"/>
</dbReference>
<dbReference type="RefSeq" id="WP_105056718.1">
    <property type="nucleotide sequence ID" value="NZ_CAWNRT010000003.1"/>
</dbReference>
<organism evidence="4 5">
    <name type="scientific">Aliivibrio sifiae</name>
    <dbReference type="NCBI Taxonomy" id="566293"/>
    <lineage>
        <taxon>Bacteria</taxon>
        <taxon>Pseudomonadati</taxon>
        <taxon>Pseudomonadota</taxon>
        <taxon>Gammaproteobacteria</taxon>
        <taxon>Vibrionales</taxon>
        <taxon>Vibrionaceae</taxon>
        <taxon>Aliivibrio</taxon>
    </lineage>
</organism>
<dbReference type="OrthoDB" id="9781892at2"/>
<reference evidence="4 5" key="1">
    <citation type="submission" date="2016-12" db="EMBL/GenBank/DDBJ databases">
        <title>Diversity of luminous bacteria.</title>
        <authorList>
            <person name="Yoshizawa S."/>
            <person name="Kogure K."/>
        </authorList>
    </citation>
    <scope>NUCLEOTIDE SEQUENCE [LARGE SCALE GENOMIC DNA]</scope>
    <source>
        <strain evidence="4 5">ATCC 33715</strain>
    </source>
</reference>
<evidence type="ECO:0000256" key="3">
    <source>
        <dbReference type="ARBA" id="ARBA00043995"/>
    </source>
</evidence>
<dbReference type="SUPFAM" id="SSF53756">
    <property type="entry name" value="UDP-Glycosyltransferase/glycogen phosphorylase"/>
    <property type="match status" value="1"/>
</dbReference>
<evidence type="ECO:0000256" key="2">
    <source>
        <dbReference type="ARBA" id="ARBA00022679"/>
    </source>
</evidence>
<dbReference type="AlphaFoldDB" id="A0A2S7X0M0"/>
<keyword evidence="1" id="KW-0328">Glycosyltransferase</keyword>
<evidence type="ECO:0000313" key="4">
    <source>
        <dbReference type="EMBL" id="PQJ83298.1"/>
    </source>
</evidence>
<gene>
    <name evidence="4" type="ORF">BTO22_18075</name>
</gene>
<evidence type="ECO:0000313" key="5">
    <source>
        <dbReference type="Proteomes" id="UP000239263"/>
    </source>
</evidence>
<comment type="caution">
    <text evidence="4">The sequence shown here is derived from an EMBL/GenBank/DDBJ whole genome shotgun (WGS) entry which is preliminary data.</text>
</comment>
<dbReference type="Pfam" id="PF01075">
    <property type="entry name" value="Glyco_transf_9"/>
    <property type="match status" value="1"/>
</dbReference>
<dbReference type="InterPro" id="IPR051199">
    <property type="entry name" value="LPS_LOS_Heptosyltrfase"/>
</dbReference>
<protein>
    <submittedName>
        <fullName evidence="4">ADP-heptose--LPS heptosyltransferase I</fullName>
    </submittedName>
</protein>
<dbReference type="EMBL" id="MSCO01000003">
    <property type="protein sequence ID" value="PQJ83298.1"/>
    <property type="molecule type" value="Genomic_DNA"/>
</dbReference>
<dbReference type="Gene3D" id="3.40.50.2000">
    <property type="entry name" value="Glycogen Phosphorylase B"/>
    <property type="match status" value="2"/>
</dbReference>
<sequence length="356" mass="39665">MALFTSAPNSLCILRLSAIGDVCHAIAAVQAIQKEWPSTKITWIVGKVEAQLIHDLPNITVIPFDKKLGFKGMKAIWAQLKNQHFDALVHMQLALRASVLTLGIKAKYKVGFNRKRAKEGQWLFTNRKIEDTASAHVLDSFYSFVEYLGVPKSKPTWNIPLSSADLSFVDEHIPTNKPYVVISPAASKDERNWLPERYAQLADWLTEHGYQVILCGAPSEREKQLGKNIESLTLLPIINLIGQTSLKQLTAVLNKAQVVIAPDSGPAHIATTQDTPVVGLYGHSNPKRTGPYNSLPYVVSVYEQHVTTQHNKSIDELKWSTRVKGDHIMQDISLDMITTVFEHLTTNLNNTAKEGI</sequence>
<keyword evidence="2 4" id="KW-0808">Transferase</keyword>
<comment type="similarity">
    <text evidence="3">Belongs to the glycosyltransferase 9 family.</text>
</comment>
<dbReference type="CDD" id="cd03789">
    <property type="entry name" value="GT9_LPS_heptosyltransferase"/>
    <property type="match status" value="1"/>
</dbReference>
<dbReference type="FunFam" id="3.40.50.2000:FF:000023">
    <property type="entry name" value="ADP-heptose--LPS heptosyltransferase II"/>
    <property type="match status" value="1"/>
</dbReference>
<proteinExistence type="inferred from homology"/>
<dbReference type="GO" id="GO:0005829">
    <property type="term" value="C:cytosol"/>
    <property type="evidence" value="ECO:0007669"/>
    <property type="project" value="TreeGrafter"/>
</dbReference>
<evidence type="ECO:0000256" key="1">
    <source>
        <dbReference type="ARBA" id="ARBA00022676"/>
    </source>
</evidence>
<dbReference type="GO" id="GO:0008713">
    <property type="term" value="F:ADP-heptose-lipopolysaccharide heptosyltransferase activity"/>
    <property type="evidence" value="ECO:0007669"/>
    <property type="project" value="TreeGrafter"/>
</dbReference>
<name>A0A2S7X0M0_9GAMM</name>
<dbReference type="Proteomes" id="UP000239263">
    <property type="component" value="Unassembled WGS sequence"/>
</dbReference>
<dbReference type="InterPro" id="IPR002201">
    <property type="entry name" value="Glyco_trans_9"/>
</dbReference>
<dbReference type="PANTHER" id="PTHR30160">
    <property type="entry name" value="TETRAACYLDISACCHARIDE 4'-KINASE-RELATED"/>
    <property type="match status" value="1"/>
</dbReference>
<accession>A0A2S7X0M0</accession>